<proteinExistence type="inferred from homology"/>
<dbReference type="Proteomes" id="UP001165586">
    <property type="component" value="Unassembled WGS sequence"/>
</dbReference>
<dbReference type="RefSeq" id="WP_259539993.1">
    <property type="nucleotide sequence ID" value="NZ_JANLCJ010000005.1"/>
</dbReference>
<name>A0ABT2H583_9MICO</name>
<sequence length="377" mass="39864">MRILLSGVPAFGHLLPLAPLAAAALRAGHDVRLLTSGGIGDLIAPELPGVRILAAGPMPDRIFEEVALRFSGSNPAIDPRPETVADFFAGSRVDLTFDEALSAARTWVPDIVIAEATDFVGPMIASALSVPWSVLAFGPAVPEAFTAPMFALAAAQYDKRRIVPTAPTNYIDPSPRSLQLPSWTPTVHHLPLRPEPHRRNPPARLDSPFRHSAAKSKVLVTLGTVFSDSSVLRAIIESIDLSRFDVVATTGLVDRPREFEDEVTYVGFTPLAELLEDADIVVTSGGAGTVLASLSRGLPMVIFPQGADQFINSQRAAAAGCAVVVSQTSEVGPALRTVLSDAGFTAAAGELADEISMSPTAADVLEELERQIARNAK</sequence>
<keyword evidence="7" id="KW-1185">Reference proteome</keyword>
<comment type="similarity">
    <text evidence="1">Belongs to the glycosyltransferase 28 family.</text>
</comment>
<evidence type="ECO:0000259" key="5">
    <source>
        <dbReference type="Pfam" id="PF21036"/>
    </source>
</evidence>
<evidence type="ECO:0000256" key="3">
    <source>
        <dbReference type="ARBA" id="ARBA00022679"/>
    </source>
</evidence>
<dbReference type="SUPFAM" id="SSF53756">
    <property type="entry name" value="UDP-Glycosyltransferase/glycogen phosphorylase"/>
    <property type="match status" value="1"/>
</dbReference>
<dbReference type="PANTHER" id="PTHR48050">
    <property type="entry name" value="STEROL 3-BETA-GLUCOSYLTRANSFERASE"/>
    <property type="match status" value="1"/>
</dbReference>
<protein>
    <submittedName>
        <fullName evidence="6">Glycosyltransferase</fullName>
    </submittedName>
</protein>
<dbReference type="EMBL" id="JANLCJ010000005">
    <property type="protein sequence ID" value="MCS5735088.1"/>
    <property type="molecule type" value="Genomic_DNA"/>
</dbReference>
<dbReference type="InterPro" id="IPR010610">
    <property type="entry name" value="EryCIII-like_C"/>
</dbReference>
<evidence type="ECO:0000259" key="4">
    <source>
        <dbReference type="Pfam" id="PF06722"/>
    </source>
</evidence>
<dbReference type="PANTHER" id="PTHR48050:SF13">
    <property type="entry name" value="STEROL 3-BETA-GLUCOSYLTRANSFERASE UGT80A2"/>
    <property type="match status" value="1"/>
</dbReference>
<evidence type="ECO:0000313" key="7">
    <source>
        <dbReference type="Proteomes" id="UP001165586"/>
    </source>
</evidence>
<comment type="caution">
    <text evidence="6">The sequence shown here is derived from an EMBL/GenBank/DDBJ whole genome shotgun (WGS) entry which is preliminary data.</text>
</comment>
<evidence type="ECO:0000313" key="6">
    <source>
        <dbReference type="EMBL" id="MCS5735088.1"/>
    </source>
</evidence>
<evidence type="ECO:0000256" key="2">
    <source>
        <dbReference type="ARBA" id="ARBA00022676"/>
    </source>
</evidence>
<dbReference type="Pfam" id="PF21036">
    <property type="entry name" value="EryCIII-like_N"/>
    <property type="match status" value="1"/>
</dbReference>
<dbReference type="InterPro" id="IPR048284">
    <property type="entry name" value="EryCIII-like_N"/>
</dbReference>
<evidence type="ECO:0000256" key="1">
    <source>
        <dbReference type="ARBA" id="ARBA00006962"/>
    </source>
</evidence>
<dbReference type="InterPro" id="IPR050426">
    <property type="entry name" value="Glycosyltransferase_28"/>
</dbReference>
<dbReference type="Pfam" id="PF06722">
    <property type="entry name" value="EryCIII-like_C"/>
    <property type="match status" value="1"/>
</dbReference>
<gene>
    <name evidence="6" type="ORF">N1032_15185</name>
</gene>
<accession>A0ABT2H583</accession>
<reference evidence="6" key="1">
    <citation type="submission" date="2022-08" db="EMBL/GenBank/DDBJ databases">
        <authorList>
            <person name="Deng Y."/>
            <person name="Han X.-F."/>
            <person name="Zhang Y.-Q."/>
        </authorList>
    </citation>
    <scope>NUCLEOTIDE SEQUENCE</scope>
    <source>
        <strain evidence="6">CPCC 203386</strain>
    </source>
</reference>
<dbReference type="InterPro" id="IPR002213">
    <property type="entry name" value="UDP_glucos_trans"/>
</dbReference>
<keyword evidence="3" id="KW-0808">Transferase</keyword>
<feature type="domain" description="Erythromycin biosynthesis protein CIII-like C-terminal" evidence="4">
    <location>
        <begin position="257"/>
        <end position="369"/>
    </location>
</feature>
<dbReference type="CDD" id="cd03784">
    <property type="entry name" value="GT1_Gtf-like"/>
    <property type="match status" value="1"/>
</dbReference>
<organism evidence="6 7">
    <name type="scientific">Herbiconiux daphne</name>
    <dbReference type="NCBI Taxonomy" id="2970914"/>
    <lineage>
        <taxon>Bacteria</taxon>
        <taxon>Bacillati</taxon>
        <taxon>Actinomycetota</taxon>
        <taxon>Actinomycetes</taxon>
        <taxon>Micrococcales</taxon>
        <taxon>Microbacteriaceae</taxon>
        <taxon>Herbiconiux</taxon>
    </lineage>
</organism>
<keyword evidence="2" id="KW-0328">Glycosyltransferase</keyword>
<feature type="domain" description="Erythromycin biosynthesis protein CIII-like N-terminal" evidence="5">
    <location>
        <begin position="27"/>
        <end position="222"/>
    </location>
</feature>
<dbReference type="Gene3D" id="3.40.50.2000">
    <property type="entry name" value="Glycogen Phosphorylase B"/>
    <property type="match status" value="2"/>
</dbReference>